<dbReference type="PANTHER" id="PTHR43065">
    <property type="entry name" value="SENSOR HISTIDINE KINASE"/>
    <property type="match status" value="1"/>
</dbReference>
<evidence type="ECO:0000256" key="8">
    <source>
        <dbReference type="ARBA" id="ARBA00022692"/>
    </source>
</evidence>
<evidence type="ECO:0000313" key="19">
    <source>
        <dbReference type="EMBL" id="SHI06712.1"/>
    </source>
</evidence>
<dbReference type="EMBL" id="FQXE01000008">
    <property type="protein sequence ID" value="SHI06712.1"/>
    <property type="molecule type" value="Genomic_DNA"/>
</dbReference>
<keyword evidence="14 17" id="KW-0472">Membrane</keyword>
<dbReference type="EC" id="2.7.13.3" evidence="3"/>
<dbReference type="InterPro" id="IPR036097">
    <property type="entry name" value="HisK_dim/P_sf"/>
</dbReference>
<keyword evidence="20" id="KW-1185">Reference proteome</keyword>
<keyword evidence="10 19" id="KW-0418">Kinase</keyword>
<evidence type="ECO:0000259" key="18">
    <source>
        <dbReference type="PROSITE" id="PS50109"/>
    </source>
</evidence>
<dbReference type="RefSeq" id="WP_073104271.1">
    <property type="nucleotide sequence ID" value="NZ_FQXE01000008.1"/>
</dbReference>
<dbReference type="SUPFAM" id="SSF103190">
    <property type="entry name" value="Sensory domain-like"/>
    <property type="match status" value="1"/>
</dbReference>
<dbReference type="SUPFAM" id="SSF47384">
    <property type="entry name" value="Homodimeric domain of signal transducing histidine kinase"/>
    <property type="match status" value="1"/>
</dbReference>
<dbReference type="SMART" id="SM00388">
    <property type="entry name" value="HisKA"/>
    <property type="match status" value="1"/>
</dbReference>
<dbReference type="GO" id="GO:0000155">
    <property type="term" value="F:phosphorelay sensor kinase activity"/>
    <property type="evidence" value="ECO:0007669"/>
    <property type="project" value="InterPro"/>
</dbReference>
<dbReference type="Gene3D" id="1.10.287.130">
    <property type="match status" value="1"/>
</dbReference>
<evidence type="ECO:0000256" key="3">
    <source>
        <dbReference type="ARBA" id="ARBA00012438"/>
    </source>
</evidence>
<dbReference type="GO" id="GO:0005886">
    <property type="term" value="C:plasma membrane"/>
    <property type="evidence" value="ECO:0007669"/>
    <property type="project" value="UniProtKB-SubCell"/>
</dbReference>
<name>A0A1M5Y3Y1_9BURK</name>
<evidence type="ECO:0000256" key="15">
    <source>
        <dbReference type="ARBA" id="ARBA00073143"/>
    </source>
</evidence>
<keyword evidence="9" id="KW-0547">Nucleotide-binding</keyword>
<evidence type="ECO:0000256" key="9">
    <source>
        <dbReference type="ARBA" id="ARBA00022741"/>
    </source>
</evidence>
<dbReference type="Pfam" id="PF00512">
    <property type="entry name" value="HisKA"/>
    <property type="match status" value="1"/>
</dbReference>
<dbReference type="AlphaFoldDB" id="A0A1M5Y3Y1"/>
<comment type="subcellular location">
    <subcellularLocation>
        <location evidence="2">Cell inner membrane</location>
        <topology evidence="2">Multi-pass membrane protein</topology>
    </subcellularLocation>
</comment>
<feature type="coiled-coil region" evidence="16">
    <location>
        <begin position="368"/>
        <end position="395"/>
    </location>
</feature>
<protein>
    <recommendedName>
        <fullName evidence="15">C4-dicarboxylate transport sensor protein DctB</fullName>
        <ecNumber evidence="3">2.7.13.3</ecNumber>
    </recommendedName>
</protein>
<dbReference type="InterPro" id="IPR017055">
    <property type="entry name" value="Sig_transdc_His_kinase_DctB"/>
</dbReference>
<keyword evidence="8 17" id="KW-0812">Transmembrane</keyword>
<dbReference type="STRING" id="658167.SAMN04488135_10847"/>
<evidence type="ECO:0000256" key="7">
    <source>
        <dbReference type="ARBA" id="ARBA00022679"/>
    </source>
</evidence>
<dbReference type="InterPro" id="IPR029151">
    <property type="entry name" value="Sensor-like_sf"/>
</dbReference>
<evidence type="ECO:0000256" key="5">
    <source>
        <dbReference type="ARBA" id="ARBA00022519"/>
    </source>
</evidence>
<reference evidence="19 20" key="1">
    <citation type="submission" date="2016-11" db="EMBL/GenBank/DDBJ databases">
        <authorList>
            <person name="Jaros S."/>
            <person name="Januszkiewicz K."/>
            <person name="Wedrychowicz H."/>
        </authorList>
    </citation>
    <scope>NUCLEOTIDE SEQUENCE [LARGE SCALE GENOMIC DNA]</scope>
    <source>
        <strain evidence="19 20">CGMCC 1.10190</strain>
    </source>
</reference>
<dbReference type="Pfam" id="PF02518">
    <property type="entry name" value="HATPase_c"/>
    <property type="match status" value="1"/>
</dbReference>
<dbReference type="PANTHER" id="PTHR43065:SF46">
    <property type="entry name" value="C4-DICARBOXYLATE TRANSPORT SENSOR PROTEIN DCTB"/>
    <property type="match status" value="1"/>
</dbReference>
<dbReference type="SUPFAM" id="SSF55874">
    <property type="entry name" value="ATPase domain of HSP90 chaperone/DNA topoisomerase II/histidine kinase"/>
    <property type="match status" value="1"/>
</dbReference>
<evidence type="ECO:0000256" key="17">
    <source>
        <dbReference type="SAM" id="Phobius"/>
    </source>
</evidence>
<evidence type="ECO:0000256" key="14">
    <source>
        <dbReference type="ARBA" id="ARBA00023136"/>
    </source>
</evidence>
<gene>
    <name evidence="19" type="ORF">SAMN04488135_10847</name>
</gene>
<dbReference type="PIRSF" id="PIRSF036431">
    <property type="entry name" value="STHK_DctB"/>
    <property type="match status" value="1"/>
</dbReference>
<dbReference type="SMART" id="SM00387">
    <property type="entry name" value="HATPase_c"/>
    <property type="match status" value="1"/>
</dbReference>
<feature type="domain" description="Histidine kinase" evidence="18">
    <location>
        <begin position="404"/>
        <end position="614"/>
    </location>
</feature>
<keyword evidence="12 17" id="KW-1133">Transmembrane helix</keyword>
<dbReference type="PRINTS" id="PR00344">
    <property type="entry name" value="BCTRLSENSOR"/>
</dbReference>
<dbReference type="InterPro" id="IPR004358">
    <property type="entry name" value="Sig_transdc_His_kin-like_C"/>
</dbReference>
<keyword evidence="5" id="KW-0997">Cell inner membrane</keyword>
<dbReference type="FunFam" id="1.10.287.130:FF:000049">
    <property type="entry name" value="C4-dicarboxylate transport sensor protein DctB"/>
    <property type="match status" value="1"/>
</dbReference>
<dbReference type="InterPro" id="IPR003594">
    <property type="entry name" value="HATPase_dom"/>
</dbReference>
<evidence type="ECO:0000256" key="4">
    <source>
        <dbReference type="ARBA" id="ARBA00022475"/>
    </source>
</evidence>
<keyword evidence="7" id="KW-0808">Transferase</keyword>
<evidence type="ECO:0000256" key="11">
    <source>
        <dbReference type="ARBA" id="ARBA00022840"/>
    </source>
</evidence>
<dbReference type="Pfam" id="PF02743">
    <property type="entry name" value="dCache_1"/>
    <property type="match status" value="1"/>
</dbReference>
<accession>A0A1M5Y3Y1</accession>
<keyword evidence="4" id="KW-1003">Cell membrane</keyword>
<keyword evidence="11" id="KW-0067">ATP-binding</keyword>
<dbReference type="InterPro" id="IPR036890">
    <property type="entry name" value="HATPase_C_sf"/>
</dbReference>
<dbReference type="Gene3D" id="3.30.450.20">
    <property type="entry name" value="PAS domain"/>
    <property type="match status" value="2"/>
</dbReference>
<dbReference type="Proteomes" id="UP000184226">
    <property type="component" value="Unassembled WGS sequence"/>
</dbReference>
<evidence type="ECO:0000313" key="20">
    <source>
        <dbReference type="Proteomes" id="UP000184226"/>
    </source>
</evidence>
<evidence type="ECO:0000256" key="16">
    <source>
        <dbReference type="SAM" id="Coils"/>
    </source>
</evidence>
<dbReference type="InterPro" id="IPR033479">
    <property type="entry name" value="dCache_1"/>
</dbReference>
<dbReference type="Gene3D" id="3.30.565.10">
    <property type="entry name" value="Histidine kinase-like ATPase, C-terminal domain"/>
    <property type="match status" value="1"/>
</dbReference>
<feature type="transmembrane region" description="Helical" evidence="17">
    <location>
        <begin position="309"/>
        <end position="331"/>
    </location>
</feature>
<organism evidence="19 20">
    <name type="scientific">Pollutimonas bauzanensis</name>
    <dbReference type="NCBI Taxonomy" id="658167"/>
    <lineage>
        <taxon>Bacteria</taxon>
        <taxon>Pseudomonadati</taxon>
        <taxon>Pseudomonadota</taxon>
        <taxon>Betaproteobacteria</taxon>
        <taxon>Burkholderiales</taxon>
        <taxon>Alcaligenaceae</taxon>
        <taxon>Pollutimonas</taxon>
    </lineage>
</organism>
<dbReference type="Gene3D" id="6.10.250.3020">
    <property type="match status" value="1"/>
</dbReference>
<evidence type="ECO:0000256" key="2">
    <source>
        <dbReference type="ARBA" id="ARBA00004429"/>
    </source>
</evidence>
<dbReference type="CDD" id="cd00082">
    <property type="entry name" value="HisKA"/>
    <property type="match status" value="1"/>
</dbReference>
<comment type="catalytic activity">
    <reaction evidence="1">
        <text>ATP + protein L-histidine = ADP + protein N-phospho-L-histidine.</text>
        <dbReference type="EC" id="2.7.13.3"/>
    </reaction>
</comment>
<keyword evidence="16" id="KW-0175">Coiled coil</keyword>
<evidence type="ECO:0000256" key="12">
    <source>
        <dbReference type="ARBA" id="ARBA00022989"/>
    </source>
</evidence>
<dbReference type="OrthoDB" id="9772100at2"/>
<sequence>MSAVIPISNARKRYAWRAFALLAAALLALAFWAGGRVGRDAARADTLARARSSAELKVLSLLSELQRQRFLPLVLAGDEQLANVLRSRDPDLIAKLNLKLEALNQATGASVIYLLDTRGVGIAASNWREPTSFIGSDYSFRPYFQKGMSEGAAEHFALGNVSLQPGLYLTRRIGRADRPLGVIAVKVGFDALEENWRRFPDTVFVADEHGVVLLSSEPAWRFMTLAPLSAEERGRLRDSLQFGKAPLEPLPLLAAADAPRVADAREISASLPGVQSSQPYLHIAQAVPSTAWTFHILAPGEAAQARAAALGRATAMLLALCLLFAAGLLLYRSQRARNAAAVRAAARIELEETVQARTAQLRATNRQLQSEMEDRWRAETKLQKAQDELVQANKLAFLGQIAAGVAHEINQPVAAIRSYADNAEVYLDRGQAGPARANLRAIAELTQRLGRITDELRTFSRKAARSVGPTAIEPAIDGALILVSGQLRRQGLQLRRGPVPAGLAAMAEQGRLEQILVNLLQNAIEALAGRADGAIDISVADDGQQVNLCVRDNGPGIAPDIMAALFTPFVTSKSSGLGLGLLISRDIAADFGGALRVDSRPGDTRFTLSLNKAPQ</sequence>
<keyword evidence="6" id="KW-0597">Phosphoprotein</keyword>
<evidence type="ECO:0000256" key="10">
    <source>
        <dbReference type="ARBA" id="ARBA00022777"/>
    </source>
</evidence>
<keyword evidence="13" id="KW-0902">Two-component regulatory system</keyword>
<dbReference type="GO" id="GO:0005524">
    <property type="term" value="F:ATP binding"/>
    <property type="evidence" value="ECO:0007669"/>
    <property type="project" value="UniProtKB-KW"/>
</dbReference>
<evidence type="ECO:0000256" key="13">
    <source>
        <dbReference type="ARBA" id="ARBA00023012"/>
    </source>
</evidence>
<evidence type="ECO:0000256" key="1">
    <source>
        <dbReference type="ARBA" id="ARBA00000085"/>
    </source>
</evidence>
<evidence type="ECO:0000256" key="6">
    <source>
        <dbReference type="ARBA" id="ARBA00022553"/>
    </source>
</evidence>
<dbReference type="PROSITE" id="PS50109">
    <property type="entry name" value="HIS_KIN"/>
    <property type="match status" value="1"/>
</dbReference>
<dbReference type="InterPro" id="IPR003661">
    <property type="entry name" value="HisK_dim/P_dom"/>
</dbReference>
<proteinExistence type="predicted"/>
<dbReference type="InterPro" id="IPR005467">
    <property type="entry name" value="His_kinase_dom"/>
</dbReference>